<dbReference type="EMBL" id="CAXJRC010000043">
    <property type="protein sequence ID" value="CAL2108202.1"/>
    <property type="molecule type" value="Genomic_DNA"/>
</dbReference>
<organism evidence="1 2">
    <name type="scientific">Tenacibaculum vairaonense</name>
    <dbReference type="NCBI Taxonomy" id="3137860"/>
    <lineage>
        <taxon>Bacteria</taxon>
        <taxon>Pseudomonadati</taxon>
        <taxon>Bacteroidota</taxon>
        <taxon>Flavobacteriia</taxon>
        <taxon>Flavobacteriales</taxon>
        <taxon>Flavobacteriaceae</taxon>
        <taxon>Tenacibaculum</taxon>
    </lineage>
</organism>
<sequence length="49" mass="6176">MKDYQNMTLADLKYEWVLEMNAYDTYADKRQWKKIINEIEYRINQLEKK</sequence>
<keyword evidence="2" id="KW-1185">Reference proteome</keyword>
<comment type="caution">
    <text evidence="1">The sequence shown here is derived from an EMBL/GenBank/DDBJ whole genome shotgun (WGS) entry which is preliminary data.</text>
</comment>
<reference evidence="1 2" key="1">
    <citation type="submission" date="2024-05" db="EMBL/GenBank/DDBJ databases">
        <authorList>
            <person name="Duchaud E."/>
        </authorList>
    </citation>
    <scope>NUCLEOTIDE SEQUENCE [LARGE SCALE GENOMIC DNA]</scope>
    <source>
        <strain evidence="1">Ena-SAMPLE-TAB-13-05-2024-13:56:06:370-140305</strain>
    </source>
</reference>
<protein>
    <submittedName>
        <fullName evidence="1">Uncharacterized protein</fullName>
    </submittedName>
</protein>
<evidence type="ECO:0000313" key="1">
    <source>
        <dbReference type="EMBL" id="CAL2108202.1"/>
    </source>
</evidence>
<name>A0ABM9PQZ6_9FLAO</name>
<proteinExistence type="predicted"/>
<gene>
    <name evidence="1" type="ORF">T190115A13A_60197</name>
</gene>
<dbReference type="RefSeq" id="WP_348739776.1">
    <property type="nucleotide sequence ID" value="NZ_CAXJRC010000043.1"/>
</dbReference>
<accession>A0ABM9PQZ6</accession>
<dbReference type="Proteomes" id="UP001497602">
    <property type="component" value="Unassembled WGS sequence"/>
</dbReference>
<evidence type="ECO:0000313" key="2">
    <source>
        <dbReference type="Proteomes" id="UP001497602"/>
    </source>
</evidence>